<comment type="catalytic activity">
    <reaction evidence="10">
        <text>L-tyrosyl-[protein] + ATP = O-phospho-L-tyrosyl-[protein] + ADP + H(+)</text>
        <dbReference type="Rhea" id="RHEA:10596"/>
        <dbReference type="Rhea" id="RHEA-COMP:10136"/>
        <dbReference type="Rhea" id="RHEA-COMP:20101"/>
        <dbReference type="ChEBI" id="CHEBI:15378"/>
        <dbReference type="ChEBI" id="CHEBI:30616"/>
        <dbReference type="ChEBI" id="CHEBI:46858"/>
        <dbReference type="ChEBI" id="CHEBI:61978"/>
        <dbReference type="ChEBI" id="CHEBI:456216"/>
        <dbReference type="EC" id="2.7.10.1"/>
    </reaction>
</comment>
<evidence type="ECO:0000259" key="14">
    <source>
        <dbReference type="PROSITE" id="PS50011"/>
    </source>
</evidence>
<dbReference type="InterPro" id="IPR020635">
    <property type="entry name" value="Tyr_kinase_cat_dom"/>
</dbReference>
<dbReference type="GeneID" id="106821154"/>
<keyword evidence="5 13" id="KW-0472">Membrane</keyword>
<organism evidence="16 17">
    <name type="scientific">Priapulus caudatus</name>
    <name type="common">Priapulid worm</name>
    <dbReference type="NCBI Taxonomy" id="37621"/>
    <lineage>
        <taxon>Eukaryota</taxon>
        <taxon>Metazoa</taxon>
        <taxon>Ecdysozoa</taxon>
        <taxon>Scalidophora</taxon>
        <taxon>Priapulida</taxon>
        <taxon>Priapulimorpha</taxon>
        <taxon>Priapulimorphida</taxon>
        <taxon>Priapulidae</taxon>
        <taxon>Priapulus</taxon>
    </lineage>
</organism>
<evidence type="ECO:0000313" key="17">
    <source>
        <dbReference type="RefSeq" id="XP_014681328.1"/>
    </source>
</evidence>
<keyword evidence="11" id="KW-0547">Nucleotide-binding</keyword>
<dbReference type="InterPro" id="IPR036179">
    <property type="entry name" value="Ig-like_dom_sf"/>
</dbReference>
<feature type="region of interest" description="Disordered" evidence="12">
    <location>
        <begin position="869"/>
        <end position="1019"/>
    </location>
</feature>
<feature type="binding site" evidence="11">
    <location>
        <position position="493"/>
    </location>
    <ligand>
        <name>ATP</name>
        <dbReference type="ChEBI" id="CHEBI:30616"/>
    </ligand>
</feature>
<dbReference type="Gene3D" id="2.60.40.10">
    <property type="entry name" value="Immunoglobulins"/>
    <property type="match status" value="2"/>
</dbReference>
<feature type="domain" description="Ig-like" evidence="15">
    <location>
        <begin position="47"/>
        <end position="158"/>
    </location>
</feature>
<dbReference type="InterPro" id="IPR003599">
    <property type="entry name" value="Ig_sub"/>
</dbReference>
<dbReference type="Pfam" id="PF07714">
    <property type="entry name" value="PK_Tyr_Ser-Thr"/>
    <property type="match status" value="1"/>
</dbReference>
<evidence type="ECO:0000256" key="3">
    <source>
        <dbReference type="ARBA" id="ARBA00022692"/>
    </source>
</evidence>
<sequence length="1019" mass="113177">MGNTSTSAYLRILQLEPRDAGVYTFSARIPDGTEEHINITLVIHAAPLVEIPFDTPMYFEHNEEHVLHCWVTGVPVPLITWEFQKCLTDACNLTPNKWIDVTSQKHLSTNMENASDPQLGNDEASSALSVFAVVSGVYRCIGRNKLGKNSTQVPFYVSDVATGFGILREPAGYDLLTDMVETVENTSASCTCRANRLKYNAPRWTLEDGGEVLIKNNTMHGLTVAEYRTKYSHVAVLNFDGIELQMSGTYYCSAVEQESVTELPSRVMPMAMEVKQIQPPVWISRLRGMLSRDAESMHNMTCQADGFPEPTFMWYKDGVLLDASTATGIISKNITQGQMLIIERLVKEDDGLYECEASNLGDIIRSGETLKVIVLAEGGVSPGLLVGVILAILIICILAVWLIWKLYFRRQLKKWAVIATRELNPDRSIEGEINPDIPIQDQAELLSFDPRYEFPKERLTLGKKLGQGAFGCVMRAQAVGIDEQEASTTVAVKMLKERILVDMSQRKALLSEIKILIHIGHHLNIVNLLGVITKHGILFLIMEYCKFGSLREFLRKNRSNFVYEPDGSNLDDDSVTNGNRSRVTSVADVSAAMSRQASAVSDNLTQTTGLTGDTEGGGEEGRANRGQSIRKQKPITVQDLLTYAYQVARGMEFLASQKCIHRDLAARNVLVADDDVVKICDFGLAKDMEMYPDYVKQSAGPMPIKWMPLESILDKVFSSQSDVWAFGILLYEMFALGGSPYPGIEINNEFIQRLKNGYRMSKPIYAPRETYRVMQECWKEEPEQRPTFHQLVQKIGNMLEGDIRQHYLDLNNTYLRLLDDSLDQRATANTSVTDLTPGGAHPYYVNVPDEHGYVNLPTPVRRDEVTRLTSSNNSNNADAAVVAATPPPLHPGYDSLPLQTRKVDVDKSPRPMRKVSERPRDELRGKPGVLYVTNIPDDGVGGGARERQAPRDDGEKFAGPASPSYANDTLAAPRGHLTSDSDTSSGYWGENAEPPSYNVVMMAATPPSSPRDDARVDAV</sequence>
<accession>A0ABM1FA57</accession>
<dbReference type="PANTHER" id="PTHR24416">
    <property type="entry name" value="TYROSINE-PROTEIN KINASE RECEPTOR"/>
    <property type="match status" value="1"/>
</dbReference>
<feature type="compositionally biased region" description="Low complexity" evidence="12">
    <location>
        <begin position="870"/>
        <end position="884"/>
    </location>
</feature>
<dbReference type="Gene3D" id="3.30.200.20">
    <property type="entry name" value="Phosphorylase Kinase, domain 1"/>
    <property type="match status" value="1"/>
</dbReference>
<evidence type="ECO:0000256" key="7">
    <source>
        <dbReference type="ARBA" id="ARBA00023170"/>
    </source>
</evidence>
<evidence type="ECO:0000256" key="1">
    <source>
        <dbReference type="ARBA" id="ARBA00004167"/>
    </source>
</evidence>
<dbReference type="InterPro" id="IPR050122">
    <property type="entry name" value="RTK"/>
</dbReference>
<dbReference type="InterPro" id="IPR013783">
    <property type="entry name" value="Ig-like_fold"/>
</dbReference>
<feature type="compositionally biased region" description="Basic and acidic residues" evidence="12">
    <location>
        <begin position="1010"/>
        <end position="1019"/>
    </location>
</feature>
<keyword evidence="3 13" id="KW-0812">Transmembrane</keyword>
<dbReference type="InterPro" id="IPR003598">
    <property type="entry name" value="Ig_sub2"/>
</dbReference>
<evidence type="ECO:0000256" key="12">
    <source>
        <dbReference type="SAM" id="MobiDB-lite"/>
    </source>
</evidence>
<evidence type="ECO:0000256" key="10">
    <source>
        <dbReference type="ARBA" id="ARBA00051243"/>
    </source>
</evidence>
<dbReference type="SMART" id="SM00219">
    <property type="entry name" value="TyrKc"/>
    <property type="match status" value="1"/>
</dbReference>
<dbReference type="SUPFAM" id="SSF56112">
    <property type="entry name" value="Protein kinase-like (PK-like)"/>
    <property type="match status" value="1"/>
</dbReference>
<dbReference type="PANTHER" id="PTHR24416:SF600">
    <property type="entry name" value="PDGF- AND VEGF-RECEPTOR RELATED, ISOFORM J"/>
    <property type="match status" value="1"/>
</dbReference>
<proteinExistence type="predicted"/>
<keyword evidence="16" id="KW-1185">Reference proteome</keyword>
<dbReference type="PROSITE" id="PS00109">
    <property type="entry name" value="PROTEIN_KINASE_TYR"/>
    <property type="match status" value="1"/>
</dbReference>
<dbReference type="Gene3D" id="1.10.510.10">
    <property type="entry name" value="Transferase(Phosphotransferase) domain 1"/>
    <property type="match status" value="1"/>
</dbReference>
<feature type="compositionally biased region" description="Basic and acidic residues" evidence="12">
    <location>
        <begin position="901"/>
        <end position="925"/>
    </location>
</feature>
<evidence type="ECO:0000313" key="16">
    <source>
        <dbReference type="Proteomes" id="UP000695022"/>
    </source>
</evidence>
<dbReference type="InterPro" id="IPR007110">
    <property type="entry name" value="Ig-like_dom"/>
</dbReference>
<feature type="transmembrane region" description="Helical" evidence="13">
    <location>
        <begin position="384"/>
        <end position="404"/>
    </location>
</feature>
<name>A0ABM1FA57_PRICU</name>
<dbReference type="Pfam" id="PF22971">
    <property type="entry name" value="Ig_VEGFR-1-like_5th"/>
    <property type="match status" value="1"/>
</dbReference>
<gene>
    <name evidence="17" type="primary">LOC106821154</name>
</gene>
<keyword evidence="8" id="KW-0325">Glycoprotein</keyword>
<evidence type="ECO:0000256" key="8">
    <source>
        <dbReference type="ARBA" id="ARBA00023180"/>
    </source>
</evidence>
<feature type="region of interest" description="Disordered" evidence="12">
    <location>
        <begin position="597"/>
        <end position="628"/>
    </location>
</feature>
<reference evidence="17" key="1">
    <citation type="submission" date="2025-08" db="UniProtKB">
        <authorList>
            <consortium name="RefSeq"/>
        </authorList>
    </citation>
    <scope>IDENTIFICATION</scope>
</reference>
<dbReference type="InterPro" id="IPR001245">
    <property type="entry name" value="Ser-Thr/Tyr_kinase_cat_dom"/>
</dbReference>
<dbReference type="PROSITE" id="PS50835">
    <property type="entry name" value="IG_LIKE"/>
    <property type="match status" value="2"/>
</dbReference>
<dbReference type="SMART" id="SM00408">
    <property type="entry name" value="IGc2"/>
    <property type="match status" value="3"/>
</dbReference>
<keyword evidence="9" id="KW-0393">Immunoglobulin domain</keyword>
<feature type="domain" description="Ig-like" evidence="15">
    <location>
        <begin position="279"/>
        <end position="371"/>
    </location>
</feature>
<keyword evidence="7" id="KW-0675">Receptor</keyword>
<dbReference type="EC" id="2.7.10.1" evidence="2"/>
<dbReference type="InterPro" id="IPR000719">
    <property type="entry name" value="Prot_kinase_dom"/>
</dbReference>
<keyword evidence="11" id="KW-0067">ATP-binding</keyword>
<dbReference type="PROSITE" id="PS50011">
    <property type="entry name" value="PROTEIN_KINASE_DOM"/>
    <property type="match status" value="1"/>
</dbReference>
<dbReference type="SMART" id="SM00409">
    <property type="entry name" value="IG"/>
    <property type="match status" value="3"/>
</dbReference>
<dbReference type="PROSITE" id="PS00107">
    <property type="entry name" value="PROTEIN_KINASE_ATP"/>
    <property type="match status" value="1"/>
</dbReference>
<dbReference type="InterPro" id="IPR017441">
    <property type="entry name" value="Protein_kinase_ATP_BS"/>
</dbReference>
<dbReference type="Pfam" id="PF13927">
    <property type="entry name" value="Ig_3"/>
    <property type="match status" value="1"/>
</dbReference>
<dbReference type="InterPro" id="IPR055229">
    <property type="entry name" value="VEGFR1-3_5th"/>
</dbReference>
<comment type="subcellular location">
    <subcellularLocation>
        <location evidence="1">Membrane</location>
        <topology evidence="1">Single-pass membrane protein</topology>
    </subcellularLocation>
</comment>
<evidence type="ECO:0000259" key="15">
    <source>
        <dbReference type="PROSITE" id="PS50835"/>
    </source>
</evidence>
<dbReference type="SUPFAM" id="SSF48726">
    <property type="entry name" value="Immunoglobulin"/>
    <property type="match status" value="2"/>
</dbReference>
<evidence type="ECO:0000256" key="2">
    <source>
        <dbReference type="ARBA" id="ARBA00011902"/>
    </source>
</evidence>
<feature type="domain" description="Protein kinase" evidence="14">
    <location>
        <begin position="459"/>
        <end position="808"/>
    </location>
</feature>
<evidence type="ECO:0000256" key="9">
    <source>
        <dbReference type="ARBA" id="ARBA00023319"/>
    </source>
</evidence>
<keyword evidence="6" id="KW-1015">Disulfide bond</keyword>
<protein>
    <recommendedName>
        <fullName evidence="2">receptor protein-tyrosine kinase</fullName>
        <ecNumber evidence="2">2.7.10.1</ecNumber>
    </recommendedName>
</protein>
<dbReference type="InterPro" id="IPR008266">
    <property type="entry name" value="Tyr_kinase_AS"/>
</dbReference>
<evidence type="ECO:0000256" key="6">
    <source>
        <dbReference type="ARBA" id="ARBA00023157"/>
    </source>
</evidence>
<dbReference type="Proteomes" id="UP000695022">
    <property type="component" value="Unplaced"/>
</dbReference>
<evidence type="ECO:0000256" key="11">
    <source>
        <dbReference type="PROSITE-ProRule" id="PRU10141"/>
    </source>
</evidence>
<keyword evidence="4 13" id="KW-1133">Transmembrane helix</keyword>
<evidence type="ECO:0000256" key="4">
    <source>
        <dbReference type="ARBA" id="ARBA00022989"/>
    </source>
</evidence>
<dbReference type="InterPro" id="IPR011009">
    <property type="entry name" value="Kinase-like_dom_sf"/>
</dbReference>
<evidence type="ECO:0000256" key="5">
    <source>
        <dbReference type="ARBA" id="ARBA00023136"/>
    </source>
</evidence>
<dbReference type="RefSeq" id="XP_014681328.1">
    <property type="nucleotide sequence ID" value="XM_014825842.1"/>
</dbReference>
<evidence type="ECO:0000256" key="13">
    <source>
        <dbReference type="SAM" id="Phobius"/>
    </source>
</evidence>
<dbReference type="CDD" id="cd00096">
    <property type="entry name" value="Ig"/>
    <property type="match status" value="1"/>
</dbReference>
<feature type="compositionally biased region" description="Basic and acidic residues" evidence="12">
    <location>
        <begin position="944"/>
        <end position="956"/>
    </location>
</feature>